<evidence type="ECO:0000313" key="10">
    <source>
        <dbReference type="Proteomes" id="UP001199916"/>
    </source>
</evidence>
<gene>
    <name evidence="9" type="ORF">LQV63_21035</name>
</gene>
<accession>A0ABS8YJN7</accession>
<feature type="transmembrane region" description="Helical" evidence="7">
    <location>
        <begin position="36"/>
        <end position="57"/>
    </location>
</feature>
<feature type="transmembrane region" description="Helical" evidence="7">
    <location>
        <begin position="217"/>
        <end position="238"/>
    </location>
</feature>
<dbReference type="PROSITE" id="PS50928">
    <property type="entry name" value="ABC_TM1"/>
    <property type="match status" value="1"/>
</dbReference>
<dbReference type="RefSeq" id="WP_233698135.1">
    <property type="nucleotide sequence ID" value="NZ_JAJNBZ010000020.1"/>
</dbReference>
<dbReference type="InterPro" id="IPR053523">
    <property type="entry name" value="Oligopeptide_permease_AppC"/>
</dbReference>
<dbReference type="Pfam" id="PF12911">
    <property type="entry name" value="OppC_N"/>
    <property type="match status" value="1"/>
</dbReference>
<sequence length="308" mass="34040">MSQTVAESTAQDSKVQTIKPASPWRLAFKQLLKNKFAVGGLVVLVLMFLICFIGPFFSPYSLETMNIRNGNKPPNAAHWLGTDNLGRDILLRVMLAGRVSLLVGLVAMMISVAIGSTLGALAGYYRGWVDSIIMRLADIMMSIPSLPLLIILGAVLSDMKVPPDKRIYVVMFLLGFMSWPSLARLVRGQILMLREQEFMQAAEVLGLRDRRKIFRHLLPNTIPIIIVVATLMVAGAILQESVLSYLGLGVVPPTPSWGNMITAANNLIDFQKRPWLWVPPGVCIFFTVIAINVIGDGLRDVLDPKMKR</sequence>
<evidence type="ECO:0000256" key="6">
    <source>
        <dbReference type="ARBA" id="ARBA00023136"/>
    </source>
</evidence>
<keyword evidence="4 7" id="KW-0812">Transmembrane</keyword>
<evidence type="ECO:0000313" key="9">
    <source>
        <dbReference type="EMBL" id="MCE5171767.1"/>
    </source>
</evidence>
<evidence type="ECO:0000256" key="1">
    <source>
        <dbReference type="ARBA" id="ARBA00004651"/>
    </source>
</evidence>
<evidence type="ECO:0000256" key="7">
    <source>
        <dbReference type="RuleBase" id="RU363032"/>
    </source>
</evidence>
<keyword evidence="10" id="KW-1185">Reference proteome</keyword>
<dbReference type="InterPro" id="IPR000515">
    <property type="entry name" value="MetI-like"/>
</dbReference>
<dbReference type="Pfam" id="PF00528">
    <property type="entry name" value="BPD_transp_1"/>
    <property type="match status" value="1"/>
</dbReference>
<dbReference type="InterPro" id="IPR035906">
    <property type="entry name" value="MetI-like_sf"/>
</dbReference>
<feature type="transmembrane region" description="Helical" evidence="7">
    <location>
        <begin position="275"/>
        <end position="298"/>
    </location>
</feature>
<dbReference type="InterPro" id="IPR025966">
    <property type="entry name" value="OppC_N"/>
</dbReference>
<dbReference type="InterPro" id="IPR050366">
    <property type="entry name" value="BP-dependent_transpt_permease"/>
</dbReference>
<evidence type="ECO:0000256" key="5">
    <source>
        <dbReference type="ARBA" id="ARBA00022989"/>
    </source>
</evidence>
<dbReference type="Proteomes" id="UP001199916">
    <property type="component" value="Unassembled WGS sequence"/>
</dbReference>
<keyword evidence="3" id="KW-1003">Cell membrane</keyword>
<reference evidence="9 10" key="1">
    <citation type="submission" date="2021-11" db="EMBL/GenBank/DDBJ databases">
        <title>Draft genome sequence of Paenibacillus profundus YoMME, a new Gram-positive bacteria with exoelectrogenic properties.</title>
        <authorList>
            <person name="Hubenova Y."/>
            <person name="Hubenova E."/>
            <person name="Manasiev Y."/>
            <person name="Peykov S."/>
            <person name="Mitov M."/>
        </authorList>
    </citation>
    <scope>NUCLEOTIDE SEQUENCE [LARGE SCALE GENOMIC DNA]</scope>
    <source>
        <strain evidence="9 10">YoMME</strain>
    </source>
</reference>
<feature type="transmembrane region" description="Helical" evidence="7">
    <location>
        <begin position="167"/>
        <end position="186"/>
    </location>
</feature>
<feature type="transmembrane region" description="Helical" evidence="7">
    <location>
        <begin position="101"/>
        <end position="124"/>
    </location>
</feature>
<protein>
    <submittedName>
        <fullName evidence="9">ABC transporter permease</fullName>
    </submittedName>
</protein>
<dbReference type="SUPFAM" id="SSF161098">
    <property type="entry name" value="MetI-like"/>
    <property type="match status" value="1"/>
</dbReference>
<proteinExistence type="inferred from homology"/>
<evidence type="ECO:0000256" key="3">
    <source>
        <dbReference type="ARBA" id="ARBA00022475"/>
    </source>
</evidence>
<dbReference type="CDD" id="cd06261">
    <property type="entry name" value="TM_PBP2"/>
    <property type="match status" value="1"/>
</dbReference>
<comment type="caution">
    <text evidence="9">The sequence shown here is derived from an EMBL/GenBank/DDBJ whole genome shotgun (WGS) entry which is preliminary data.</text>
</comment>
<feature type="domain" description="ABC transmembrane type-1" evidence="8">
    <location>
        <begin position="97"/>
        <end position="295"/>
    </location>
</feature>
<comment type="similarity">
    <text evidence="7">Belongs to the binding-protein-dependent transport system permease family.</text>
</comment>
<comment type="subcellular location">
    <subcellularLocation>
        <location evidence="1 7">Cell membrane</location>
        <topology evidence="1 7">Multi-pass membrane protein</topology>
    </subcellularLocation>
</comment>
<name>A0ABS8YJN7_9BACL</name>
<evidence type="ECO:0000259" key="8">
    <source>
        <dbReference type="PROSITE" id="PS50928"/>
    </source>
</evidence>
<evidence type="ECO:0000256" key="2">
    <source>
        <dbReference type="ARBA" id="ARBA00022448"/>
    </source>
</evidence>
<dbReference type="NCBIfam" id="NF045476">
    <property type="entry name" value="Opp4C"/>
    <property type="match status" value="1"/>
</dbReference>
<keyword evidence="5 7" id="KW-1133">Transmembrane helix</keyword>
<keyword evidence="6 7" id="KW-0472">Membrane</keyword>
<dbReference type="EMBL" id="JAJNBZ010000020">
    <property type="protein sequence ID" value="MCE5171767.1"/>
    <property type="molecule type" value="Genomic_DNA"/>
</dbReference>
<organism evidence="9 10">
    <name type="scientific">Paenibacillus profundus</name>
    <dbReference type="NCBI Taxonomy" id="1173085"/>
    <lineage>
        <taxon>Bacteria</taxon>
        <taxon>Bacillati</taxon>
        <taxon>Bacillota</taxon>
        <taxon>Bacilli</taxon>
        <taxon>Bacillales</taxon>
        <taxon>Paenibacillaceae</taxon>
        <taxon>Paenibacillus</taxon>
    </lineage>
</organism>
<dbReference type="Gene3D" id="1.10.3720.10">
    <property type="entry name" value="MetI-like"/>
    <property type="match status" value="1"/>
</dbReference>
<keyword evidence="2 7" id="KW-0813">Transport</keyword>
<dbReference type="PANTHER" id="PTHR43386:SF1">
    <property type="entry name" value="D,D-DIPEPTIDE TRANSPORT SYSTEM PERMEASE PROTEIN DDPC-RELATED"/>
    <property type="match status" value="1"/>
</dbReference>
<evidence type="ECO:0000256" key="4">
    <source>
        <dbReference type="ARBA" id="ARBA00022692"/>
    </source>
</evidence>
<dbReference type="PANTHER" id="PTHR43386">
    <property type="entry name" value="OLIGOPEPTIDE TRANSPORT SYSTEM PERMEASE PROTEIN APPC"/>
    <property type="match status" value="1"/>
</dbReference>
<feature type="transmembrane region" description="Helical" evidence="7">
    <location>
        <begin position="136"/>
        <end position="155"/>
    </location>
</feature>